<dbReference type="PANTHER" id="PTHR34220:SF7">
    <property type="entry name" value="SENSOR HISTIDINE KINASE YPDA"/>
    <property type="match status" value="1"/>
</dbReference>
<name>A0A4Q5LMY2_9SPHI</name>
<dbReference type="GO" id="GO:0016020">
    <property type="term" value="C:membrane"/>
    <property type="evidence" value="ECO:0007669"/>
    <property type="project" value="InterPro"/>
</dbReference>
<feature type="transmembrane region" description="Helical" evidence="1">
    <location>
        <begin position="111"/>
        <end position="134"/>
    </location>
</feature>
<dbReference type="EMBL" id="SEWG01000003">
    <property type="protein sequence ID" value="RYU90512.1"/>
    <property type="molecule type" value="Genomic_DNA"/>
</dbReference>
<keyword evidence="3" id="KW-0808">Transferase</keyword>
<dbReference type="Proteomes" id="UP000293331">
    <property type="component" value="Unassembled WGS sequence"/>
</dbReference>
<dbReference type="InterPro" id="IPR050640">
    <property type="entry name" value="Bact_2-comp_sensor_kinase"/>
</dbReference>
<dbReference type="PANTHER" id="PTHR34220">
    <property type="entry name" value="SENSOR HISTIDINE KINASE YPDA"/>
    <property type="match status" value="1"/>
</dbReference>
<keyword evidence="4" id="KW-1185">Reference proteome</keyword>
<feature type="transmembrane region" description="Helical" evidence="1">
    <location>
        <begin position="42"/>
        <end position="61"/>
    </location>
</feature>
<dbReference type="InterPro" id="IPR036890">
    <property type="entry name" value="HATPase_C_sf"/>
</dbReference>
<gene>
    <name evidence="3" type="ORF">EWM62_07595</name>
</gene>
<feature type="transmembrane region" description="Helical" evidence="1">
    <location>
        <begin position="12"/>
        <end position="30"/>
    </location>
</feature>
<dbReference type="InterPro" id="IPR010559">
    <property type="entry name" value="Sig_transdc_His_kin_internal"/>
</dbReference>
<sequence length="340" mass="39297">MLFFTRKPNTIQLQWLVWVFVFFIVLFSLLPMDGPGQSSVFALINTIFYAVIIYGNILWLFPRLYQKGHIVIYIISVIILLLFTGLLRAYISMFIYNAFFAMGHPTQMKAGPIISFVIAGVLIFMLSFIFRIALAYFKLKQQSEEIIAQKTQAELNLLKSQVQPHFLFNTLNNIYYEAYLESPRTAGLIERLSDIMRYFVDESPKQEVSLATEIQFLENYIALENIRIRYDVYITFTKDCDVALSLPPMLLMTFVENIFKHGIDKSSSYNKVELSLVQQNGRLQFTTINTIPDKPINAPSTGFGIQNLRKRLVLLYNSDFELHVENKDDIYVAQLNIPLA</sequence>
<feature type="transmembrane region" description="Helical" evidence="1">
    <location>
        <begin position="70"/>
        <end position="91"/>
    </location>
</feature>
<evidence type="ECO:0000256" key="1">
    <source>
        <dbReference type="SAM" id="Phobius"/>
    </source>
</evidence>
<evidence type="ECO:0000259" key="2">
    <source>
        <dbReference type="Pfam" id="PF06580"/>
    </source>
</evidence>
<dbReference type="Gene3D" id="3.30.565.10">
    <property type="entry name" value="Histidine kinase-like ATPase, C-terminal domain"/>
    <property type="match status" value="1"/>
</dbReference>
<dbReference type="GO" id="GO:0000155">
    <property type="term" value="F:phosphorelay sensor kinase activity"/>
    <property type="evidence" value="ECO:0007669"/>
    <property type="project" value="InterPro"/>
</dbReference>
<organism evidence="3 4">
    <name type="scientific">Mucilaginibacter terrigena</name>
    <dbReference type="NCBI Taxonomy" id="2492395"/>
    <lineage>
        <taxon>Bacteria</taxon>
        <taxon>Pseudomonadati</taxon>
        <taxon>Bacteroidota</taxon>
        <taxon>Sphingobacteriia</taxon>
        <taxon>Sphingobacteriales</taxon>
        <taxon>Sphingobacteriaceae</taxon>
        <taxon>Mucilaginibacter</taxon>
    </lineage>
</organism>
<dbReference type="OrthoDB" id="9792992at2"/>
<keyword evidence="1" id="KW-1133">Transmembrane helix</keyword>
<proteinExistence type="predicted"/>
<feature type="domain" description="Signal transduction histidine kinase internal region" evidence="2">
    <location>
        <begin position="153"/>
        <end position="229"/>
    </location>
</feature>
<keyword evidence="3" id="KW-0418">Kinase</keyword>
<dbReference type="RefSeq" id="WP_129876072.1">
    <property type="nucleotide sequence ID" value="NZ_SEWG01000003.1"/>
</dbReference>
<keyword evidence="1" id="KW-0472">Membrane</keyword>
<dbReference type="Pfam" id="PF06580">
    <property type="entry name" value="His_kinase"/>
    <property type="match status" value="1"/>
</dbReference>
<dbReference type="AlphaFoldDB" id="A0A4Q5LMY2"/>
<reference evidence="3 4" key="1">
    <citation type="submission" date="2019-02" db="EMBL/GenBank/DDBJ databases">
        <title>Bacterial novel species Mucilaginibacter sp. 17JY9-4 isolated from soil.</title>
        <authorList>
            <person name="Jung H.-Y."/>
        </authorList>
    </citation>
    <scope>NUCLEOTIDE SEQUENCE [LARGE SCALE GENOMIC DNA]</scope>
    <source>
        <strain evidence="3 4">17JY9-4</strain>
    </source>
</reference>
<protein>
    <submittedName>
        <fullName evidence="3">Histidine kinase</fullName>
    </submittedName>
</protein>
<keyword evidence="1" id="KW-0812">Transmembrane</keyword>
<comment type="caution">
    <text evidence="3">The sequence shown here is derived from an EMBL/GenBank/DDBJ whole genome shotgun (WGS) entry which is preliminary data.</text>
</comment>
<evidence type="ECO:0000313" key="3">
    <source>
        <dbReference type="EMBL" id="RYU90512.1"/>
    </source>
</evidence>
<accession>A0A4Q5LMY2</accession>
<evidence type="ECO:0000313" key="4">
    <source>
        <dbReference type="Proteomes" id="UP000293331"/>
    </source>
</evidence>